<proteinExistence type="predicted"/>
<accession>A0ABT6F6P5</accession>
<comment type="caution">
    <text evidence="1">The sequence shown here is derived from an EMBL/GenBank/DDBJ whole genome shotgun (WGS) entry which is preliminary data.</text>
</comment>
<organism evidence="1 2">
    <name type="scientific">Paludisphaera mucosa</name>
    <dbReference type="NCBI Taxonomy" id="3030827"/>
    <lineage>
        <taxon>Bacteria</taxon>
        <taxon>Pseudomonadati</taxon>
        <taxon>Planctomycetota</taxon>
        <taxon>Planctomycetia</taxon>
        <taxon>Isosphaerales</taxon>
        <taxon>Isosphaeraceae</taxon>
        <taxon>Paludisphaera</taxon>
    </lineage>
</organism>
<keyword evidence="2" id="KW-1185">Reference proteome</keyword>
<dbReference type="Proteomes" id="UP001216907">
    <property type="component" value="Unassembled WGS sequence"/>
</dbReference>
<dbReference type="RefSeq" id="WP_277859551.1">
    <property type="nucleotide sequence ID" value="NZ_JARRAG010000001.1"/>
</dbReference>
<dbReference type="CDD" id="cd04645">
    <property type="entry name" value="LbH_gamma_CA_like"/>
    <property type="match status" value="1"/>
</dbReference>
<gene>
    <name evidence="1" type="ORF">PZE19_05415</name>
</gene>
<dbReference type="InterPro" id="IPR011004">
    <property type="entry name" value="Trimer_LpxA-like_sf"/>
</dbReference>
<name>A0ABT6F6P5_9BACT</name>
<dbReference type="InterPro" id="IPR047324">
    <property type="entry name" value="LbH_gamma_CA-like"/>
</dbReference>
<dbReference type="Pfam" id="PF00132">
    <property type="entry name" value="Hexapep"/>
    <property type="match status" value="1"/>
</dbReference>
<dbReference type="EMBL" id="JARRAG010000001">
    <property type="protein sequence ID" value="MDG3003197.1"/>
    <property type="molecule type" value="Genomic_DNA"/>
</dbReference>
<sequence>MIMADSPSPKQPRIDATVFVAPGAFILGDVEIGADSSVWYQAVVRGDTESIRIGSSTNIQDMTMIHADPGVPCVVGDRVTVGHRAILHGCRVEDDCLIGMGAILLNNVKVGAGTVVGAGALLLENMEVPPGSLVVGSPARVLRLIGDSARERLERSWRHYCEMARRHRAGEFPPFLPDR</sequence>
<reference evidence="1 2" key="1">
    <citation type="submission" date="2023-03" db="EMBL/GenBank/DDBJ databases">
        <title>Paludisphaera mucosa sp. nov. a novel planctomycete from northern fen.</title>
        <authorList>
            <person name="Ivanova A."/>
        </authorList>
    </citation>
    <scope>NUCLEOTIDE SEQUENCE [LARGE SCALE GENOMIC DNA]</scope>
    <source>
        <strain evidence="1 2">Pla2</strain>
    </source>
</reference>
<dbReference type="SUPFAM" id="SSF51161">
    <property type="entry name" value="Trimeric LpxA-like enzymes"/>
    <property type="match status" value="1"/>
</dbReference>
<dbReference type="PANTHER" id="PTHR13061:SF29">
    <property type="entry name" value="GAMMA CARBONIC ANHYDRASE-LIKE 1, MITOCHONDRIAL-RELATED"/>
    <property type="match status" value="1"/>
</dbReference>
<dbReference type="InterPro" id="IPR001451">
    <property type="entry name" value="Hexapep"/>
</dbReference>
<protein>
    <submittedName>
        <fullName evidence="1">Gamma carbonic anhydrase family protein</fullName>
    </submittedName>
</protein>
<evidence type="ECO:0000313" key="2">
    <source>
        <dbReference type="Proteomes" id="UP001216907"/>
    </source>
</evidence>
<dbReference type="PANTHER" id="PTHR13061">
    <property type="entry name" value="DYNACTIN SUBUNIT P25"/>
    <property type="match status" value="1"/>
</dbReference>
<dbReference type="Gene3D" id="2.160.10.10">
    <property type="entry name" value="Hexapeptide repeat proteins"/>
    <property type="match status" value="1"/>
</dbReference>
<dbReference type="InterPro" id="IPR050484">
    <property type="entry name" value="Transf_Hexapept/Carb_Anhydrase"/>
</dbReference>
<evidence type="ECO:0000313" key="1">
    <source>
        <dbReference type="EMBL" id="MDG3003197.1"/>
    </source>
</evidence>